<proteinExistence type="predicted"/>
<name>A0A9D4MH96_DREPO</name>
<evidence type="ECO:0000313" key="1">
    <source>
        <dbReference type="EMBL" id="KAH3876130.1"/>
    </source>
</evidence>
<dbReference type="EMBL" id="JAIWYP010000002">
    <property type="protein sequence ID" value="KAH3876130.1"/>
    <property type="molecule type" value="Genomic_DNA"/>
</dbReference>
<accession>A0A9D4MH96</accession>
<dbReference type="Proteomes" id="UP000828390">
    <property type="component" value="Unassembled WGS sequence"/>
</dbReference>
<reference evidence="1" key="1">
    <citation type="journal article" date="2019" name="bioRxiv">
        <title>The Genome of the Zebra Mussel, Dreissena polymorpha: A Resource for Invasive Species Research.</title>
        <authorList>
            <person name="McCartney M.A."/>
            <person name="Auch B."/>
            <person name="Kono T."/>
            <person name="Mallez S."/>
            <person name="Zhang Y."/>
            <person name="Obille A."/>
            <person name="Becker A."/>
            <person name="Abrahante J.E."/>
            <person name="Garbe J."/>
            <person name="Badalamenti J.P."/>
            <person name="Herman A."/>
            <person name="Mangelson H."/>
            <person name="Liachko I."/>
            <person name="Sullivan S."/>
            <person name="Sone E.D."/>
            <person name="Koren S."/>
            <person name="Silverstein K.A.T."/>
            <person name="Beckman K.B."/>
            <person name="Gohl D.M."/>
        </authorList>
    </citation>
    <scope>NUCLEOTIDE SEQUENCE</scope>
    <source>
        <strain evidence="1">Duluth1</strain>
        <tissue evidence="1">Whole animal</tissue>
    </source>
</reference>
<keyword evidence="2" id="KW-1185">Reference proteome</keyword>
<dbReference type="AlphaFoldDB" id="A0A9D4MH96"/>
<sequence>MTKVGEQRIESRSHVAEQDIKSKIQDGTHRIECYVQNGIVRIQNAANKPARDDYERGKAGS</sequence>
<comment type="caution">
    <text evidence="1">The sequence shown here is derived from an EMBL/GenBank/DDBJ whole genome shotgun (WGS) entry which is preliminary data.</text>
</comment>
<gene>
    <name evidence="1" type="ORF">DPMN_039412</name>
</gene>
<reference evidence="1" key="2">
    <citation type="submission" date="2020-11" db="EMBL/GenBank/DDBJ databases">
        <authorList>
            <person name="McCartney M.A."/>
            <person name="Auch B."/>
            <person name="Kono T."/>
            <person name="Mallez S."/>
            <person name="Becker A."/>
            <person name="Gohl D.M."/>
            <person name="Silverstein K.A.T."/>
            <person name="Koren S."/>
            <person name="Bechman K.B."/>
            <person name="Herman A."/>
            <person name="Abrahante J.E."/>
            <person name="Garbe J."/>
        </authorList>
    </citation>
    <scope>NUCLEOTIDE SEQUENCE</scope>
    <source>
        <strain evidence="1">Duluth1</strain>
        <tissue evidence="1">Whole animal</tissue>
    </source>
</reference>
<evidence type="ECO:0000313" key="2">
    <source>
        <dbReference type="Proteomes" id="UP000828390"/>
    </source>
</evidence>
<organism evidence="1 2">
    <name type="scientific">Dreissena polymorpha</name>
    <name type="common">Zebra mussel</name>
    <name type="synonym">Mytilus polymorpha</name>
    <dbReference type="NCBI Taxonomy" id="45954"/>
    <lineage>
        <taxon>Eukaryota</taxon>
        <taxon>Metazoa</taxon>
        <taxon>Spiralia</taxon>
        <taxon>Lophotrochozoa</taxon>
        <taxon>Mollusca</taxon>
        <taxon>Bivalvia</taxon>
        <taxon>Autobranchia</taxon>
        <taxon>Heteroconchia</taxon>
        <taxon>Euheterodonta</taxon>
        <taxon>Imparidentia</taxon>
        <taxon>Neoheterodontei</taxon>
        <taxon>Myida</taxon>
        <taxon>Dreissenoidea</taxon>
        <taxon>Dreissenidae</taxon>
        <taxon>Dreissena</taxon>
    </lineage>
</organism>
<protein>
    <submittedName>
        <fullName evidence="1">Uncharacterized protein</fullName>
    </submittedName>
</protein>